<feature type="compositionally biased region" description="Pro residues" evidence="18">
    <location>
        <begin position="223"/>
        <end position="232"/>
    </location>
</feature>
<evidence type="ECO:0000256" key="1">
    <source>
        <dbReference type="ARBA" id="ARBA00004123"/>
    </source>
</evidence>
<dbReference type="GO" id="GO:0005778">
    <property type="term" value="C:peroxisomal membrane"/>
    <property type="evidence" value="ECO:0007669"/>
    <property type="project" value="UniProtKB-SubCell"/>
</dbReference>
<feature type="compositionally biased region" description="Polar residues" evidence="18">
    <location>
        <begin position="203"/>
        <end position="219"/>
    </location>
</feature>
<evidence type="ECO:0000256" key="5">
    <source>
        <dbReference type="ARBA" id="ARBA00023010"/>
    </source>
</evidence>
<dbReference type="PROSITE" id="PS51042">
    <property type="entry name" value="CUT"/>
    <property type="match status" value="1"/>
</dbReference>
<evidence type="ECO:0000256" key="4">
    <source>
        <dbReference type="ARBA" id="ARBA00022927"/>
    </source>
</evidence>
<dbReference type="EMBL" id="CP009390">
    <property type="protein sequence ID" value="AIN98292.1"/>
    <property type="molecule type" value="Genomic_DNA"/>
</dbReference>
<dbReference type="GO" id="GO:0003677">
    <property type="term" value="F:DNA binding"/>
    <property type="evidence" value="ECO:0007669"/>
    <property type="project" value="UniProtKB-KW"/>
</dbReference>
<dbReference type="Gene3D" id="1.10.10.10">
    <property type="entry name" value="Winged helix-like DNA-binding domain superfamily/Winged helix DNA-binding domain"/>
    <property type="match status" value="1"/>
</dbReference>
<evidence type="ECO:0000256" key="13">
    <source>
        <dbReference type="ARBA" id="ARBA00029502"/>
    </source>
</evidence>
<dbReference type="VEuPathDB" id="TriTrypDB:LPMP_212150"/>
<dbReference type="GO" id="GO:0016560">
    <property type="term" value="P:protein import into peroxisome matrix, docking"/>
    <property type="evidence" value="ECO:0007669"/>
    <property type="project" value="UniProtKB-UniRule"/>
</dbReference>
<dbReference type="eggNOG" id="ENOG502S4QC">
    <property type="taxonomic scope" value="Eukaryota"/>
</dbReference>
<evidence type="ECO:0000256" key="7">
    <source>
        <dbReference type="ARBA" id="ARBA00023125"/>
    </source>
</evidence>
<dbReference type="AlphaFoldDB" id="A0A088RQB1"/>
<evidence type="ECO:0000256" key="16">
    <source>
        <dbReference type="RuleBase" id="RU367032"/>
    </source>
</evidence>
<name>A0A088RQB1_LEIPA</name>
<evidence type="ECO:0000313" key="20">
    <source>
        <dbReference type="EMBL" id="AIN98292.1"/>
    </source>
</evidence>
<dbReference type="Proteomes" id="UP000063063">
    <property type="component" value="Chromosome 21"/>
</dbReference>
<sequence>MATAVPAQSQGALPELLPEPEQPSASEMDADATVQSAIRFLQDPRVRRSPIESQIRFLKGKSVSDGQIKYAFAKVGRAVTTEKIASVRASPANTAPPTATATVGATPLSPQLETARQNAPVTMGPGLQYTQTLFPYSPLPPQVERQKRTVDWRDVVIGAGAAMLAGLSGYKLFNRYSPYEFRRKSEKKSRLYRGSCSRHRPANNASSESEIDALSTSQRGRAPPLPPSPPVAAPAESIVPATPPPDLTEVKKLLAELNETKEALTNERKKCADLAVNAAKIRADKQQLSRANDRLTQQIDELKKDIERLEKGTAASEATQMAGESLVAAESTSTSTYFPSVTAEGEQARKSPAVTPVPSVSAPNPNAVPGLPVLPSTESPTVVTAAPAILGLNAEVTPVSPTSVAAVAPTPEPFPAAVAAAASSADAAVPGASGTEVAERLLPTSSADPPKAREDTPVSAS</sequence>
<evidence type="ECO:0000256" key="2">
    <source>
        <dbReference type="ARBA" id="ARBA00005443"/>
    </source>
</evidence>
<evidence type="ECO:0000256" key="12">
    <source>
        <dbReference type="ARBA" id="ARBA00023242"/>
    </source>
</evidence>
<keyword evidence="5" id="KW-0811">Translocation</keyword>
<comment type="subcellular location">
    <subcellularLocation>
        <location evidence="1">Nucleus</location>
    </subcellularLocation>
    <subcellularLocation>
        <location evidence="15 16">Peroxisome membrane</location>
    </subcellularLocation>
</comment>
<keyword evidence="17" id="KW-0175">Coiled coil</keyword>
<keyword evidence="11" id="KW-0804">Transcription</keyword>
<protein>
    <recommendedName>
        <fullName evidence="13 16">Peroxisomal membrane protein PEX14</fullName>
    </recommendedName>
    <alternativeName>
        <fullName evidence="14 16">Peroxin-14</fullName>
    </alternativeName>
</protein>
<comment type="function">
    <text evidence="16">Component of the PEX13-PEX14 docking complex, a translocon channel that specifically mediates the import of peroxisomal cargo proteins bound to PEX5 receptor. The PEX13-PEX14 docking complex forms a large import pore which can be opened to a diameter of about 9 nm. Mechanistically, PEX5 receptor along with cargo proteins associates with the PEX14 subunit of the PEX13-PEX14 docking complex in the cytosol, leading to the insertion of the receptor into the organelle membrane with the concomitant translocation of the cargo into the peroxisome matrix.</text>
</comment>
<dbReference type="PANTHER" id="PTHR23058:SF0">
    <property type="entry name" value="PEROXISOMAL MEMBRANE PROTEIN PEX14"/>
    <property type="match status" value="1"/>
</dbReference>
<dbReference type="GO" id="GO:0005634">
    <property type="term" value="C:nucleus"/>
    <property type="evidence" value="ECO:0007669"/>
    <property type="project" value="UniProtKB-SubCell"/>
</dbReference>
<keyword evidence="4 16" id="KW-0653">Protein transport</keyword>
<dbReference type="InterPro" id="IPR006785">
    <property type="entry name" value="Pex14_N"/>
</dbReference>
<feature type="domain" description="CUT" evidence="19">
    <location>
        <begin position="1"/>
        <end position="56"/>
    </location>
</feature>
<reference evidence="20 21" key="1">
    <citation type="journal article" date="2015" name="Sci. Rep.">
        <title>The genome of Leishmania panamensis: insights into genomics of the L. (Viannia) subgenus.</title>
        <authorList>
            <person name="Llanes A."/>
            <person name="Restrepo C.M."/>
            <person name="Vecchio G.D."/>
            <person name="Anguizola F.J."/>
            <person name="Lleonart R."/>
        </authorList>
    </citation>
    <scope>NUCLEOTIDE SEQUENCE [LARGE SCALE GENOMIC DNA]</scope>
    <source>
        <strain evidence="20 21">MHOM/PA/94/PSC-1</strain>
    </source>
</reference>
<feature type="compositionally biased region" description="Basic and acidic residues" evidence="18">
    <location>
        <begin position="450"/>
        <end position="461"/>
    </location>
</feature>
<dbReference type="PANTHER" id="PTHR23058">
    <property type="entry name" value="PEROXISOMAL MEMBRANE PROTEIN PEX14"/>
    <property type="match status" value="1"/>
</dbReference>
<gene>
    <name evidence="20" type="primary">PEX14</name>
    <name evidence="20" type="ORF">LPMP_212150</name>
</gene>
<accession>A0A088RQB1</accession>
<evidence type="ECO:0000256" key="10">
    <source>
        <dbReference type="ARBA" id="ARBA00023155"/>
    </source>
</evidence>
<dbReference type="Pfam" id="PF04695">
    <property type="entry name" value="Pex14_N"/>
    <property type="match status" value="1"/>
</dbReference>
<feature type="compositionally biased region" description="Polar residues" evidence="18">
    <location>
        <begin position="1"/>
        <end position="11"/>
    </location>
</feature>
<evidence type="ECO:0000313" key="21">
    <source>
        <dbReference type="Proteomes" id="UP000063063"/>
    </source>
</evidence>
<dbReference type="KEGG" id="lpan:LPMP_212150"/>
<feature type="region of interest" description="Disordered" evidence="18">
    <location>
        <begin position="187"/>
        <end position="245"/>
    </location>
</feature>
<keyword evidence="3 16" id="KW-0813">Transport</keyword>
<evidence type="ECO:0000259" key="19">
    <source>
        <dbReference type="PROSITE" id="PS51042"/>
    </source>
</evidence>
<evidence type="ECO:0000256" key="15">
    <source>
        <dbReference type="ARBA" id="ARBA00046271"/>
    </source>
</evidence>
<keyword evidence="12" id="KW-0539">Nucleus</keyword>
<keyword evidence="21" id="KW-1185">Reference proteome</keyword>
<dbReference type="OrthoDB" id="5549158at2759"/>
<feature type="region of interest" description="Disordered" evidence="18">
    <location>
        <begin position="425"/>
        <end position="461"/>
    </location>
</feature>
<feature type="coiled-coil region" evidence="17">
    <location>
        <begin position="247"/>
        <end position="319"/>
    </location>
</feature>
<dbReference type="GO" id="GO:0005102">
    <property type="term" value="F:signaling receptor binding"/>
    <property type="evidence" value="ECO:0007669"/>
    <property type="project" value="TreeGrafter"/>
</dbReference>
<evidence type="ECO:0000256" key="18">
    <source>
        <dbReference type="SAM" id="MobiDB-lite"/>
    </source>
</evidence>
<evidence type="ECO:0000256" key="9">
    <source>
        <dbReference type="ARBA" id="ARBA00023140"/>
    </source>
</evidence>
<feature type="compositionally biased region" description="Low complexity" evidence="18">
    <location>
        <begin position="351"/>
        <end position="369"/>
    </location>
</feature>
<dbReference type="InterPro" id="IPR036388">
    <property type="entry name" value="WH-like_DNA-bd_sf"/>
</dbReference>
<feature type="region of interest" description="Disordered" evidence="18">
    <location>
        <begin position="338"/>
        <end position="373"/>
    </location>
</feature>
<evidence type="ECO:0000256" key="8">
    <source>
        <dbReference type="ARBA" id="ARBA00023136"/>
    </source>
</evidence>
<keyword evidence="6" id="KW-0805">Transcription regulation</keyword>
<feature type="compositionally biased region" description="Basic residues" evidence="18">
    <location>
        <begin position="187"/>
        <end position="201"/>
    </location>
</feature>
<keyword evidence="9 16" id="KW-0576">Peroxisome</keyword>
<dbReference type="InterPro" id="IPR025655">
    <property type="entry name" value="PEX14"/>
</dbReference>
<dbReference type="GeneID" id="22575037"/>
<dbReference type="GO" id="GO:1990429">
    <property type="term" value="C:peroxisomal importomer complex"/>
    <property type="evidence" value="ECO:0007669"/>
    <property type="project" value="TreeGrafter"/>
</dbReference>
<keyword evidence="8 16" id="KW-0472">Membrane</keyword>
<dbReference type="RefSeq" id="XP_010698999.1">
    <property type="nucleotide sequence ID" value="XM_010700697.1"/>
</dbReference>
<evidence type="ECO:0000256" key="14">
    <source>
        <dbReference type="ARBA" id="ARBA00029691"/>
    </source>
</evidence>
<dbReference type="InterPro" id="IPR003350">
    <property type="entry name" value="CUT_dom"/>
</dbReference>
<evidence type="ECO:0000256" key="6">
    <source>
        <dbReference type="ARBA" id="ARBA00023015"/>
    </source>
</evidence>
<dbReference type="VEuPathDB" id="TriTrypDB:LPAL13_210025200"/>
<keyword evidence="7" id="KW-0238">DNA-binding</keyword>
<comment type="similarity">
    <text evidence="2 16">Belongs to the peroxin-14 family.</text>
</comment>
<proteinExistence type="inferred from homology"/>
<organism evidence="20 21">
    <name type="scientific">Leishmania panamensis</name>
    <dbReference type="NCBI Taxonomy" id="5679"/>
    <lineage>
        <taxon>Eukaryota</taxon>
        <taxon>Discoba</taxon>
        <taxon>Euglenozoa</taxon>
        <taxon>Kinetoplastea</taxon>
        <taxon>Metakinetoplastina</taxon>
        <taxon>Trypanosomatida</taxon>
        <taxon>Trypanosomatidae</taxon>
        <taxon>Leishmaniinae</taxon>
        <taxon>Leishmania</taxon>
        <taxon>Leishmania guyanensis species complex</taxon>
    </lineage>
</organism>
<evidence type="ECO:0000256" key="11">
    <source>
        <dbReference type="ARBA" id="ARBA00023163"/>
    </source>
</evidence>
<feature type="region of interest" description="Disordered" evidence="18">
    <location>
        <begin position="1"/>
        <end position="31"/>
    </location>
</feature>
<keyword evidence="10" id="KW-0371">Homeobox</keyword>
<evidence type="ECO:0000256" key="3">
    <source>
        <dbReference type="ARBA" id="ARBA00022448"/>
    </source>
</evidence>
<evidence type="ECO:0000256" key="17">
    <source>
        <dbReference type="SAM" id="Coils"/>
    </source>
</evidence>